<protein>
    <submittedName>
        <fullName evidence="1">Uncharacterized protein</fullName>
    </submittedName>
</protein>
<reference evidence="1 2" key="1">
    <citation type="journal article" date="2018" name="Nat. Ecol. Evol.">
        <title>Shark genomes provide insights into elasmobranch evolution and the origin of vertebrates.</title>
        <authorList>
            <person name="Hara Y"/>
            <person name="Yamaguchi K"/>
            <person name="Onimaru K"/>
            <person name="Kadota M"/>
            <person name="Koyanagi M"/>
            <person name="Keeley SD"/>
            <person name="Tatsumi K"/>
            <person name="Tanaka K"/>
            <person name="Motone F"/>
            <person name="Kageyama Y"/>
            <person name="Nozu R"/>
            <person name="Adachi N"/>
            <person name="Nishimura O"/>
            <person name="Nakagawa R"/>
            <person name="Tanegashima C"/>
            <person name="Kiyatake I"/>
            <person name="Matsumoto R"/>
            <person name="Murakumo K"/>
            <person name="Nishida K"/>
            <person name="Terakita A"/>
            <person name="Kuratani S"/>
            <person name="Sato K"/>
            <person name="Hyodo S Kuraku.S."/>
        </authorList>
    </citation>
    <scope>NUCLEOTIDE SEQUENCE [LARGE SCALE GENOMIC DNA]</scope>
</reference>
<dbReference type="AlphaFoldDB" id="A0A401TVP2"/>
<name>A0A401TVP2_CHIPU</name>
<gene>
    <name evidence="1" type="ORF">chiPu_0030840</name>
</gene>
<dbReference type="Proteomes" id="UP000287033">
    <property type="component" value="Unassembled WGS sequence"/>
</dbReference>
<evidence type="ECO:0000313" key="1">
    <source>
        <dbReference type="EMBL" id="GCC46735.1"/>
    </source>
</evidence>
<keyword evidence="2" id="KW-1185">Reference proteome</keyword>
<feature type="non-terminal residue" evidence="1">
    <location>
        <position position="212"/>
    </location>
</feature>
<dbReference type="EMBL" id="BEZZ01194300">
    <property type="protein sequence ID" value="GCC46735.1"/>
    <property type="molecule type" value="Genomic_DNA"/>
</dbReference>
<comment type="caution">
    <text evidence="1">The sequence shown here is derived from an EMBL/GenBank/DDBJ whole genome shotgun (WGS) entry which is preliminary data.</text>
</comment>
<evidence type="ECO:0000313" key="2">
    <source>
        <dbReference type="Proteomes" id="UP000287033"/>
    </source>
</evidence>
<organism evidence="1 2">
    <name type="scientific">Chiloscyllium punctatum</name>
    <name type="common">Brownbanded bambooshark</name>
    <name type="synonym">Hemiscyllium punctatum</name>
    <dbReference type="NCBI Taxonomy" id="137246"/>
    <lineage>
        <taxon>Eukaryota</taxon>
        <taxon>Metazoa</taxon>
        <taxon>Chordata</taxon>
        <taxon>Craniata</taxon>
        <taxon>Vertebrata</taxon>
        <taxon>Chondrichthyes</taxon>
        <taxon>Elasmobranchii</taxon>
        <taxon>Galeomorphii</taxon>
        <taxon>Galeoidea</taxon>
        <taxon>Orectolobiformes</taxon>
        <taxon>Hemiscylliidae</taxon>
        <taxon>Chiloscyllium</taxon>
    </lineage>
</organism>
<proteinExistence type="predicted"/>
<sequence>MAAQHAGEAIAHLCGRAADRDGAGDVGGAVLILRAGIDQQEIAGHDAAVGLARHAIMHDGAVRPGAGDGRERDVLQRAGLAAERLQGLDGVDLGEVACGRLAVDPGKEARQRHGVALVRGAGAFDLGEVLDRLEQADRIVAAHRLAAGARDQAAQGVRRGRAVERDRGAALGKLAELRGQRRRFLDIGGLLEMVARRVGQLAVIDEHQRPAF</sequence>
<accession>A0A401TVP2</accession>